<evidence type="ECO:0000313" key="3">
    <source>
        <dbReference type="EMBL" id="KAK9813787.1"/>
    </source>
</evidence>
<keyword evidence="4" id="KW-1185">Reference proteome</keyword>
<dbReference type="AlphaFoldDB" id="A0AAW1PZC9"/>
<reference evidence="3 4" key="1">
    <citation type="journal article" date="2024" name="Nat. Commun.">
        <title>Phylogenomics reveals the evolutionary origins of lichenization in chlorophyte algae.</title>
        <authorList>
            <person name="Puginier C."/>
            <person name="Libourel C."/>
            <person name="Otte J."/>
            <person name="Skaloud P."/>
            <person name="Haon M."/>
            <person name="Grisel S."/>
            <person name="Petersen M."/>
            <person name="Berrin J.G."/>
            <person name="Delaux P.M."/>
            <person name="Dal Grande F."/>
            <person name="Keller J."/>
        </authorList>
    </citation>
    <scope>NUCLEOTIDE SEQUENCE [LARGE SCALE GENOMIC DNA]</scope>
    <source>
        <strain evidence="3 4">SAG 2036</strain>
    </source>
</reference>
<proteinExistence type="predicted"/>
<evidence type="ECO:0000256" key="1">
    <source>
        <dbReference type="ARBA" id="ARBA00004430"/>
    </source>
</evidence>
<dbReference type="InterPro" id="IPR032675">
    <property type="entry name" value="LRR_dom_sf"/>
</dbReference>
<gene>
    <name evidence="3" type="ORF">WJX73_009900</name>
</gene>
<comment type="caution">
    <text evidence="3">The sequence shown here is derived from an EMBL/GenBank/DDBJ whole genome shotgun (WGS) entry which is preliminary data.</text>
</comment>
<sequence length="310" mass="34633">MEGWNDLPRDLIANIASSFNVQQLATARLICKGWRDGVSASVRWLKPRLDGSLFSLQLHQLGLMQVVFPFLQTLDLRGFAHLGPQQVRYFQDTPWLQHVLLNFHSDEKLSATVHQLKELVNEFQACAPHVRLLVELGSSAHPMTTCLVRDGPGRVTDALLQDLVDLPDTVSIVQLTLPRTYWAQKELGKPGLMCLHKLTNLRFLQLFIASNPLDDDVVSSFACLTLVEELHLGNIQEVTDTGLVTGLGPMRRLRHLALHQAVRITDAAWLALTSGIKLPQSQQDSSQCKRGPPSGPCRSLWNRVCIHPGR</sequence>
<protein>
    <recommendedName>
        <fullName evidence="2">F-box domain-containing protein</fullName>
    </recommendedName>
</protein>
<dbReference type="GO" id="GO:0005930">
    <property type="term" value="C:axoneme"/>
    <property type="evidence" value="ECO:0007669"/>
    <property type="project" value="UniProtKB-SubCell"/>
</dbReference>
<dbReference type="InterPro" id="IPR036047">
    <property type="entry name" value="F-box-like_dom_sf"/>
</dbReference>
<dbReference type="InterPro" id="IPR001810">
    <property type="entry name" value="F-box_dom"/>
</dbReference>
<dbReference type="Gene3D" id="3.80.10.10">
    <property type="entry name" value="Ribonuclease Inhibitor"/>
    <property type="match status" value="1"/>
</dbReference>
<dbReference type="EMBL" id="JALJOQ010000003">
    <property type="protein sequence ID" value="KAK9813787.1"/>
    <property type="molecule type" value="Genomic_DNA"/>
</dbReference>
<dbReference type="Gene3D" id="1.20.1280.50">
    <property type="match status" value="1"/>
</dbReference>
<evidence type="ECO:0000259" key="2">
    <source>
        <dbReference type="Pfam" id="PF00646"/>
    </source>
</evidence>
<dbReference type="Pfam" id="PF00646">
    <property type="entry name" value="F-box"/>
    <property type="match status" value="1"/>
</dbReference>
<comment type="subcellular location">
    <subcellularLocation>
        <location evidence="1">Cytoplasm</location>
        <location evidence="1">Cytoskeleton</location>
        <location evidence="1">Cilium axoneme</location>
    </subcellularLocation>
</comment>
<accession>A0AAW1PZC9</accession>
<dbReference type="SUPFAM" id="SSF52047">
    <property type="entry name" value="RNI-like"/>
    <property type="match status" value="1"/>
</dbReference>
<dbReference type="SUPFAM" id="SSF81383">
    <property type="entry name" value="F-box domain"/>
    <property type="match status" value="1"/>
</dbReference>
<dbReference type="Proteomes" id="UP001465755">
    <property type="component" value="Unassembled WGS sequence"/>
</dbReference>
<organism evidence="3 4">
    <name type="scientific">Symbiochloris irregularis</name>
    <dbReference type="NCBI Taxonomy" id="706552"/>
    <lineage>
        <taxon>Eukaryota</taxon>
        <taxon>Viridiplantae</taxon>
        <taxon>Chlorophyta</taxon>
        <taxon>core chlorophytes</taxon>
        <taxon>Trebouxiophyceae</taxon>
        <taxon>Trebouxiales</taxon>
        <taxon>Trebouxiaceae</taxon>
        <taxon>Symbiochloris</taxon>
    </lineage>
</organism>
<name>A0AAW1PZC9_9CHLO</name>
<evidence type="ECO:0000313" key="4">
    <source>
        <dbReference type="Proteomes" id="UP001465755"/>
    </source>
</evidence>
<feature type="domain" description="F-box" evidence="2">
    <location>
        <begin position="4"/>
        <end position="44"/>
    </location>
</feature>